<dbReference type="PRINTS" id="PR00369">
    <property type="entry name" value="FLAVODOXIN"/>
</dbReference>
<comment type="cofactor">
    <cofactor evidence="2">
        <name>FAD</name>
        <dbReference type="ChEBI" id="CHEBI:57692"/>
    </cofactor>
</comment>
<dbReference type="PROSITE" id="PS51384">
    <property type="entry name" value="FAD_FR"/>
    <property type="match status" value="1"/>
</dbReference>
<dbReference type="InterPro" id="IPR001094">
    <property type="entry name" value="Flavdoxin-like"/>
</dbReference>
<dbReference type="EC" id="1.6.2.4" evidence="8"/>
<comment type="cofactor">
    <cofactor evidence="1">
        <name>FMN</name>
        <dbReference type="ChEBI" id="CHEBI:58210"/>
    </cofactor>
</comment>
<evidence type="ECO:0000259" key="10">
    <source>
        <dbReference type="PROSITE" id="PS51384"/>
    </source>
</evidence>
<dbReference type="PRINTS" id="PR00371">
    <property type="entry name" value="FPNCR"/>
</dbReference>
<dbReference type="InterPro" id="IPR039261">
    <property type="entry name" value="FNR_nucleotide-bd"/>
</dbReference>
<evidence type="ECO:0000256" key="7">
    <source>
        <dbReference type="ARBA" id="ARBA00023002"/>
    </source>
</evidence>
<dbReference type="Pfam" id="PF00667">
    <property type="entry name" value="FAD_binding_1"/>
    <property type="match status" value="1"/>
</dbReference>
<comment type="caution">
    <text evidence="11">The sequence shown here is derived from an EMBL/GenBank/DDBJ whole genome shotgun (WGS) entry which is preliminary data.</text>
</comment>
<name>A0ABP1GGN5_9CHLO</name>
<dbReference type="InterPro" id="IPR023173">
    <property type="entry name" value="NADPH_Cyt_P450_Rdtase_alpha"/>
</dbReference>
<evidence type="ECO:0000256" key="4">
    <source>
        <dbReference type="ARBA" id="ARBA00022643"/>
    </source>
</evidence>
<dbReference type="Pfam" id="PF00258">
    <property type="entry name" value="Flavodoxin_1"/>
    <property type="match status" value="1"/>
</dbReference>
<sequence length="699" mass="76211">MSAEAIDLLSLVHINLRKVVGADPMNGESTLLLGQPLLPALGLATALIVVLSLVAVYLRHRGSKSRGARASSIFRKVEQAATEVDDRLRVLILFGTQTGTAERFSKQLKSELSARYGDGNRYEVLDMEEYKPENLEKEKVVFFMMATYGDGEPTDNAADFYSWLTKSASEADKGIGSASLLEGLSFGVFGLGNKQYEHFCAVGKRVHKALGALGGKALVGRGDGDDDEDIEADFESWRTELYSGLDKADVLVKSTSNNSGVTQIVAAAESVPSYQINILTGAEAEAPEDLTSPPSVSGDGSSKDVPFLSRVSVLRELHTPESDRSCVHVELDICGSNITYEAGDHVAILPENGEDVIRRAADVLGYPLDTVIQLSIPEGSQSSLAVPFTSKPITLRAALARYADLLSPVSKPSLQALCAFAEGDDQARLRRLLSPDGAAEYKAWHQQSRSMLEVLEEFSSCRPPLGAFFGSIMQRLQVRFYSISSSPLLHPKSIHITCAVVYEKTATGRMHEGIASYYLKQRKAGALVPVFVRHSSFRLPKDPMTPIVMVGPGTGLAPFRGFLQERSELLKSGKKLGPAYLFFGCRNRAHDYIYQQELEQYAKSGAVDKLFVAFSRESGQKDYVQHHLAKEPVFVSRVLKEGPESQGIFYICGDAKNMAKDVARAAVKIVADAEGISTAEAEARLKKLGDTSRIQRDVW</sequence>
<evidence type="ECO:0000256" key="6">
    <source>
        <dbReference type="ARBA" id="ARBA00022857"/>
    </source>
</evidence>
<dbReference type="InterPro" id="IPR029039">
    <property type="entry name" value="Flavoprotein-like_sf"/>
</dbReference>
<dbReference type="InterPro" id="IPR001709">
    <property type="entry name" value="Flavoprot_Pyr_Nucl_cyt_Rdtase"/>
</dbReference>
<dbReference type="EMBL" id="CAXHTA020000021">
    <property type="protein sequence ID" value="CAL5229848.1"/>
    <property type="molecule type" value="Genomic_DNA"/>
</dbReference>
<keyword evidence="6" id="KW-0521">NADP</keyword>
<dbReference type="PROSITE" id="PS50902">
    <property type="entry name" value="FLAVODOXIN_LIKE"/>
    <property type="match status" value="1"/>
</dbReference>
<evidence type="ECO:0000313" key="11">
    <source>
        <dbReference type="EMBL" id="CAL5229848.1"/>
    </source>
</evidence>
<dbReference type="InterPro" id="IPR001433">
    <property type="entry name" value="OxRdtase_FAD/NAD-bd"/>
</dbReference>
<dbReference type="SUPFAM" id="SSF52343">
    <property type="entry name" value="Ferredoxin reductase-like, C-terminal NADP-linked domain"/>
    <property type="match status" value="1"/>
</dbReference>
<evidence type="ECO:0000256" key="5">
    <source>
        <dbReference type="ARBA" id="ARBA00022827"/>
    </source>
</evidence>
<dbReference type="Gene3D" id="3.40.50.360">
    <property type="match status" value="1"/>
</dbReference>
<feature type="domain" description="FAD-binding FR-type" evidence="10">
    <location>
        <begin position="304"/>
        <end position="540"/>
    </location>
</feature>
<protein>
    <recommendedName>
        <fullName evidence="8">NADPH--hemoprotein reductase</fullName>
        <ecNumber evidence="8">1.6.2.4</ecNumber>
    </recommendedName>
</protein>
<accession>A0ABP1GGN5</accession>
<dbReference type="PANTHER" id="PTHR19384:SF17">
    <property type="entry name" value="NADPH--CYTOCHROME P450 REDUCTASE"/>
    <property type="match status" value="1"/>
</dbReference>
<dbReference type="SUPFAM" id="SSF52218">
    <property type="entry name" value="Flavoproteins"/>
    <property type="match status" value="1"/>
</dbReference>
<dbReference type="Gene3D" id="3.40.50.80">
    <property type="entry name" value="Nucleotide-binding domain of ferredoxin-NADP reductase (FNR) module"/>
    <property type="match status" value="1"/>
</dbReference>
<evidence type="ECO:0000256" key="8">
    <source>
        <dbReference type="ARBA" id="ARBA00023797"/>
    </source>
</evidence>
<gene>
    <name evidence="11" type="primary">g13257</name>
    <name evidence="11" type="ORF">VP750_LOCUS11754</name>
</gene>
<dbReference type="InterPro" id="IPR003097">
    <property type="entry name" value="CysJ-like_FAD-binding"/>
</dbReference>
<evidence type="ECO:0000256" key="3">
    <source>
        <dbReference type="ARBA" id="ARBA00022630"/>
    </source>
</evidence>
<evidence type="ECO:0000256" key="1">
    <source>
        <dbReference type="ARBA" id="ARBA00001917"/>
    </source>
</evidence>
<keyword evidence="12" id="KW-1185">Reference proteome</keyword>
<dbReference type="InterPro" id="IPR017938">
    <property type="entry name" value="Riboflavin_synthase-like_b-brl"/>
</dbReference>
<feature type="domain" description="Flavodoxin-like" evidence="9">
    <location>
        <begin position="90"/>
        <end position="242"/>
    </location>
</feature>
<dbReference type="PANTHER" id="PTHR19384">
    <property type="entry name" value="NITRIC OXIDE SYNTHASE-RELATED"/>
    <property type="match status" value="1"/>
</dbReference>
<keyword evidence="5" id="KW-0274">FAD</keyword>
<dbReference type="Pfam" id="PF00175">
    <property type="entry name" value="NAD_binding_1"/>
    <property type="match status" value="1"/>
</dbReference>
<dbReference type="Gene3D" id="2.40.30.10">
    <property type="entry name" value="Translation factors"/>
    <property type="match status" value="1"/>
</dbReference>
<evidence type="ECO:0000313" key="12">
    <source>
        <dbReference type="Proteomes" id="UP001497392"/>
    </source>
</evidence>
<dbReference type="Proteomes" id="UP001497392">
    <property type="component" value="Unassembled WGS sequence"/>
</dbReference>
<dbReference type="InterPro" id="IPR017927">
    <property type="entry name" value="FAD-bd_FR_type"/>
</dbReference>
<organism evidence="11 12">
    <name type="scientific">Coccomyxa viridis</name>
    <dbReference type="NCBI Taxonomy" id="1274662"/>
    <lineage>
        <taxon>Eukaryota</taxon>
        <taxon>Viridiplantae</taxon>
        <taxon>Chlorophyta</taxon>
        <taxon>core chlorophytes</taxon>
        <taxon>Trebouxiophyceae</taxon>
        <taxon>Trebouxiophyceae incertae sedis</taxon>
        <taxon>Coccomyxaceae</taxon>
        <taxon>Coccomyxa</taxon>
    </lineage>
</organism>
<keyword evidence="3" id="KW-0285">Flavoprotein</keyword>
<evidence type="ECO:0000259" key="9">
    <source>
        <dbReference type="PROSITE" id="PS50902"/>
    </source>
</evidence>
<dbReference type="SUPFAM" id="SSF63380">
    <property type="entry name" value="Riboflavin synthase domain-like"/>
    <property type="match status" value="1"/>
</dbReference>
<keyword evidence="7" id="KW-0560">Oxidoreductase</keyword>
<keyword evidence="4" id="KW-0288">FMN</keyword>
<dbReference type="InterPro" id="IPR008254">
    <property type="entry name" value="Flavodoxin/NO_synth"/>
</dbReference>
<dbReference type="Gene3D" id="1.20.990.10">
    <property type="entry name" value="NADPH-cytochrome p450 Reductase, Chain A, domain 3"/>
    <property type="match status" value="1"/>
</dbReference>
<proteinExistence type="predicted"/>
<evidence type="ECO:0000256" key="2">
    <source>
        <dbReference type="ARBA" id="ARBA00001974"/>
    </source>
</evidence>
<reference evidence="11 12" key="1">
    <citation type="submission" date="2024-06" db="EMBL/GenBank/DDBJ databases">
        <authorList>
            <person name="Kraege A."/>
            <person name="Thomma B."/>
        </authorList>
    </citation>
    <scope>NUCLEOTIDE SEQUENCE [LARGE SCALE GENOMIC DNA]</scope>
</reference>